<reference evidence="2" key="1">
    <citation type="journal article" date="2017" name="Front. Plant Sci.">
        <title>Climate Clever Clovers: New Paradigm to Reduce the Environmental Footprint of Ruminants by Breeding Low Methanogenic Forages Utilizing Haplotype Variation.</title>
        <authorList>
            <person name="Kaur P."/>
            <person name="Appels R."/>
            <person name="Bayer P.E."/>
            <person name="Keeble-Gagnere G."/>
            <person name="Wang J."/>
            <person name="Hirakawa H."/>
            <person name="Shirasawa K."/>
            <person name="Vercoe P."/>
            <person name="Stefanova K."/>
            <person name="Durmic Z."/>
            <person name="Nichols P."/>
            <person name="Revell C."/>
            <person name="Isobe S.N."/>
            <person name="Edwards D."/>
            <person name="Erskine W."/>
        </authorList>
    </citation>
    <scope>NUCLEOTIDE SEQUENCE [LARGE SCALE GENOMIC DNA]</scope>
    <source>
        <strain evidence="2">cv. Daliak</strain>
    </source>
</reference>
<protein>
    <submittedName>
        <fullName evidence="1">Uncharacterized protein</fullName>
    </submittedName>
</protein>
<name>A0A2Z6LKB1_TRISU</name>
<dbReference type="GO" id="GO:0005634">
    <property type="term" value="C:nucleus"/>
    <property type="evidence" value="ECO:0007669"/>
    <property type="project" value="TreeGrafter"/>
</dbReference>
<proteinExistence type="predicted"/>
<dbReference type="GO" id="GO:0000785">
    <property type="term" value="C:chromatin"/>
    <property type="evidence" value="ECO:0007669"/>
    <property type="project" value="TreeGrafter"/>
</dbReference>
<organism evidence="1 2">
    <name type="scientific">Trifolium subterraneum</name>
    <name type="common">Subterranean clover</name>
    <dbReference type="NCBI Taxonomy" id="3900"/>
    <lineage>
        <taxon>Eukaryota</taxon>
        <taxon>Viridiplantae</taxon>
        <taxon>Streptophyta</taxon>
        <taxon>Embryophyta</taxon>
        <taxon>Tracheophyta</taxon>
        <taxon>Spermatophyta</taxon>
        <taxon>Magnoliopsida</taxon>
        <taxon>eudicotyledons</taxon>
        <taxon>Gunneridae</taxon>
        <taxon>Pentapetalae</taxon>
        <taxon>rosids</taxon>
        <taxon>fabids</taxon>
        <taxon>Fabales</taxon>
        <taxon>Fabaceae</taxon>
        <taxon>Papilionoideae</taxon>
        <taxon>50 kb inversion clade</taxon>
        <taxon>NPAAA clade</taxon>
        <taxon>Hologalegina</taxon>
        <taxon>IRL clade</taxon>
        <taxon>Trifolieae</taxon>
        <taxon>Trifolium</taxon>
    </lineage>
</organism>
<evidence type="ECO:0000313" key="1">
    <source>
        <dbReference type="EMBL" id="GAU17595.1"/>
    </source>
</evidence>
<dbReference type="GO" id="GO:0008278">
    <property type="term" value="C:cohesin complex"/>
    <property type="evidence" value="ECO:0007669"/>
    <property type="project" value="TreeGrafter"/>
</dbReference>
<sequence>MAACKLITSGVVPKDYLAPEIISHFVMHGAVVADIVKYLITFLKKREDDWATIFLEALKKAPLLAISS</sequence>
<dbReference type="GO" id="GO:0007062">
    <property type="term" value="P:sister chromatid cohesion"/>
    <property type="evidence" value="ECO:0007669"/>
    <property type="project" value="TreeGrafter"/>
</dbReference>
<dbReference type="GO" id="GO:0003682">
    <property type="term" value="F:chromatin binding"/>
    <property type="evidence" value="ECO:0007669"/>
    <property type="project" value="TreeGrafter"/>
</dbReference>
<dbReference type="Proteomes" id="UP000242715">
    <property type="component" value="Unassembled WGS sequence"/>
</dbReference>
<gene>
    <name evidence="1" type="ORF">TSUD_341390</name>
</gene>
<keyword evidence="2" id="KW-1185">Reference proteome</keyword>
<accession>A0A2Z6LKB1</accession>
<dbReference type="PANTHER" id="PTHR11199">
    <property type="entry name" value="STROMAL ANTIGEN"/>
    <property type="match status" value="1"/>
</dbReference>
<dbReference type="AlphaFoldDB" id="A0A2Z6LKB1"/>
<dbReference type="PANTHER" id="PTHR11199:SF0">
    <property type="entry name" value="LD34181P-RELATED"/>
    <property type="match status" value="1"/>
</dbReference>
<dbReference type="InterPro" id="IPR039662">
    <property type="entry name" value="Cohesin_Scc3/SA"/>
</dbReference>
<dbReference type="OrthoDB" id="1740069at2759"/>
<evidence type="ECO:0000313" key="2">
    <source>
        <dbReference type="Proteomes" id="UP000242715"/>
    </source>
</evidence>
<feature type="non-terminal residue" evidence="1">
    <location>
        <position position="68"/>
    </location>
</feature>
<dbReference type="EMBL" id="DF973172">
    <property type="protein sequence ID" value="GAU17595.1"/>
    <property type="molecule type" value="Genomic_DNA"/>
</dbReference>